<organism evidence="1 2">
    <name type="scientific">Methylobacter tundripaludum</name>
    <dbReference type="NCBI Taxonomy" id="173365"/>
    <lineage>
        <taxon>Bacteria</taxon>
        <taxon>Pseudomonadati</taxon>
        <taxon>Pseudomonadota</taxon>
        <taxon>Gammaproteobacteria</taxon>
        <taxon>Methylococcales</taxon>
        <taxon>Methylococcaceae</taxon>
        <taxon>Methylobacter</taxon>
    </lineage>
</organism>
<proteinExistence type="predicted"/>
<evidence type="ECO:0000313" key="1">
    <source>
        <dbReference type="EMBL" id="PPK77022.1"/>
    </source>
</evidence>
<dbReference type="RefSeq" id="WP_181050037.1">
    <property type="nucleotide sequence ID" value="NZ_PTIZ01000002.1"/>
</dbReference>
<sequence length="56" mass="6423">MSSLVDLPVSIVQIRLNSFFTCPQETAVVQFQGVSEIALFMFDAQISKYWQMHKVI</sequence>
<comment type="caution">
    <text evidence="1">The sequence shown here is derived from an EMBL/GenBank/DDBJ whole genome shotgun (WGS) entry which is preliminary data.</text>
</comment>
<reference evidence="1 2" key="1">
    <citation type="submission" date="2018-02" db="EMBL/GenBank/DDBJ databases">
        <title>Subsurface microbial communities from deep shales in Ohio and West Virginia, USA.</title>
        <authorList>
            <person name="Wrighton K."/>
        </authorList>
    </citation>
    <scope>NUCLEOTIDE SEQUENCE [LARGE SCALE GENOMIC DNA]</scope>
    <source>
        <strain evidence="1 2">OWC-DMM</strain>
    </source>
</reference>
<dbReference type="EMBL" id="PTIZ01000002">
    <property type="protein sequence ID" value="PPK77022.1"/>
    <property type="molecule type" value="Genomic_DNA"/>
</dbReference>
<protein>
    <submittedName>
        <fullName evidence="1">Uncharacterized protein</fullName>
    </submittedName>
</protein>
<evidence type="ECO:0000313" key="2">
    <source>
        <dbReference type="Proteomes" id="UP000240010"/>
    </source>
</evidence>
<dbReference type="AlphaFoldDB" id="A0A2S6HHR0"/>
<dbReference type="Proteomes" id="UP000240010">
    <property type="component" value="Unassembled WGS sequence"/>
</dbReference>
<gene>
    <name evidence="1" type="ORF">B0F87_102128</name>
</gene>
<accession>A0A2S6HHR0</accession>
<name>A0A2S6HHR0_9GAMM</name>